<dbReference type="Pfam" id="PF13377">
    <property type="entry name" value="Peripla_BP_3"/>
    <property type="match status" value="1"/>
</dbReference>
<dbReference type="GO" id="GO:0003700">
    <property type="term" value="F:DNA-binding transcription factor activity"/>
    <property type="evidence" value="ECO:0007669"/>
    <property type="project" value="TreeGrafter"/>
</dbReference>
<evidence type="ECO:0000256" key="2">
    <source>
        <dbReference type="ARBA" id="ARBA00023125"/>
    </source>
</evidence>
<sequence>MSRSTVSLALNDSDKINAKTKERVLEIVRKVGYHPSAIARSLVRQKAGVICVILPQIDHVVSDFYFSESLSGILEVVTRKGYHLMVEMATPEFKEQRKALSLYRQRAMDGVLCVGNLTTDTYLSDLAEAGCPVVLVNSSLPNLHQVLGANREAAYRAVAHLHSLGHTRIGHIRGSEFVTTAIHRTEGYLRAVRELGLEESDELLAQGYFDQRSGYLATKWLLSHKRRPTAIYSVNDMMAIGAMQAIREAGLRIPQDIALFGGDDILLAQYVTPKLSTIRQNMYSIGQLACEQLFRILEGKPATLVAEVELELVIRESCGAALVAKNAR</sequence>
<name>A0A2Z4Y5S2_SUMC1</name>
<dbReference type="InterPro" id="IPR010982">
    <property type="entry name" value="Lambda_DNA-bd_dom_sf"/>
</dbReference>
<dbReference type="KEGG" id="schv:BRCON_1076"/>
<dbReference type="Pfam" id="PF00356">
    <property type="entry name" value="LacI"/>
    <property type="match status" value="1"/>
</dbReference>
<evidence type="ECO:0000313" key="6">
    <source>
        <dbReference type="Proteomes" id="UP000262583"/>
    </source>
</evidence>
<dbReference type="Gene3D" id="3.40.50.2300">
    <property type="match status" value="2"/>
</dbReference>
<dbReference type="PANTHER" id="PTHR30146">
    <property type="entry name" value="LACI-RELATED TRANSCRIPTIONAL REPRESSOR"/>
    <property type="match status" value="1"/>
</dbReference>
<dbReference type="CDD" id="cd01392">
    <property type="entry name" value="HTH_LacI"/>
    <property type="match status" value="1"/>
</dbReference>
<dbReference type="GO" id="GO:0000976">
    <property type="term" value="F:transcription cis-regulatory region binding"/>
    <property type="evidence" value="ECO:0007669"/>
    <property type="project" value="TreeGrafter"/>
</dbReference>
<gene>
    <name evidence="5" type="ORF">BRCON_1076</name>
</gene>
<dbReference type="PROSITE" id="PS50932">
    <property type="entry name" value="HTH_LACI_2"/>
    <property type="match status" value="1"/>
</dbReference>
<dbReference type="AlphaFoldDB" id="A0A2Z4Y5S2"/>
<dbReference type="SUPFAM" id="SSF53822">
    <property type="entry name" value="Periplasmic binding protein-like I"/>
    <property type="match status" value="1"/>
</dbReference>
<feature type="domain" description="HTH lacI-type" evidence="4">
    <location>
        <begin position="1"/>
        <end position="44"/>
    </location>
</feature>
<dbReference type="Gene3D" id="1.10.260.40">
    <property type="entry name" value="lambda repressor-like DNA-binding domains"/>
    <property type="match status" value="1"/>
</dbReference>
<evidence type="ECO:0000256" key="1">
    <source>
        <dbReference type="ARBA" id="ARBA00023015"/>
    </source>
</evidence>
<dbReference type="InterPro" id="IPR046335">
    <property type="entry name" value="LacI/GalR-like_sensor"/>
</dbReference>
<reference evidence="5 6" key="1">
    <citation type="submission" date="2018-05" db="EMBL/GenBank/DDBJ databases">
        <title>A metagenomic window into the 2 km-deep terrestrial subsurface aquifer revealed taxonomically and functionally diverse microbial community comprising novel uncultured bacterial lineages.</title>
        <authorList>
            <person name="Kadnikov V.V."/>
            <person name="Mardanov A.V."/>
            <person name="Beletsky A.V."/>
            <person name="Banks D."/>
            <person name="Pimenov N.V."/>
            <person name="Frank Y.A."/>
            <person name="Karnachuk O.V."/>
            <person name="Ravin N.V."/>
        </authorList>
    </citation>
    <scope>NUCLEOTIDE SEQUENCE [LARGE SCALE GENOMIC DNA]</scope>
    <source>
        <strain evidence="5">BY</strain>
    </source>
</reference>
<evidence type="ECO:0000256" key="3">
    <source>
        <dbReference type="ARBA" id="ARBA00023163"/>
    </source>
</evidence>
<organism evidence="5 6">
    <name type="scientific">Sumerlaea chitinivorans</name>
    <dbReference type="NCBI Taxonomy" id="2250252"/>
    <lineage>
        <taxon>Bacteria</taxon>
        <taxon>Candidatus Sumerlaeota</taxon>
        <taxon>Candidatus Sumerlaeia</taxon>
        <taxon>Candidatus Sumerlaeales</taxon>
        <taxon>Candidatus Sumerlaeaceae</taxon>
        <taxon>Candidatus Sumerlaea</taxon>
    </lineage>
</organism>
<accession>A0A2Z4Y5S2</accession>
<dbReference type="PANTHER" id="PTHR30146:SF109">
    <property type="entry name" value="HTH-TYPE TRANSCRIPTIONAL REGULATOR GALS"/>
    <property type="match status" value="1"/>
</dbReference>
<proteinExistence type="predicted"/>
<dbReference type="InterPro" id="IPR000843">
    <property type="entry name" value="HTH_LacI"/>
</dbReference>
<dbReference type="Proteomes" id="UP000262583">
    <property type="component" value="Chromosome"/>
</dbReference>
<keyword evidence="2" id="KW-0238">DNA-binding</keyword>
<keyword evidence="3" id="KW-0804">Transcription</keyword>
<evidence type="ECO:0000259" key="4">
    <source>
        <dbReference type="PROSITE" id="PS50932"/>
    </source>
</evidence>
<dbReference type="EMBL" id="CP030759">
    <property type="protein sequence ID" value="AXA35853.1"/>
    <property type="molecule type" value="Genomic_DNA"/>
</dbReference>
<evidence type="ECO:0000313" key="5">
    <source>
        <dbReference type="EMBL" id="AXA35853.1"/>
    </source>
</evidence>
<dbReference type="SUPFAM" id="SSF47413">
    <property type="entry name" value="lambda repressor-like DNA-binding domains"/>
    <property type="match status" value="1"/>
</dbReference>
<protein>
    <submittedName>
        <fullName evidence="5">Transcriptional regulator, LacI family</fullName>
    </submittedName>
</protein>
<dbReference type="InterPro" id="IPR028082">
    <property type="entry name" value="Peripla_BP_I"/>
</dbReference>
<dbReference type="CDD" id="cd06267">
    <property type="entry name" value="PBP1_LacI_sugar_binding-like"/>
    <property type="match status" value="1"/>
</dbReference>
<keyword evidence="1" id="KW-0805">Transcription regulation</keyword>
<dbReference type="SMART" id="SM00354">
    <property type="entry name" value="HTH_LACI"/>
    <property type="match status" value="1"/>
</dbReference>